<evidence type="ECO:0000313" key="1">
    <source>
        <dbReference type="EMBL" id="ERT05019.1"/>
    </source>
</evidence>
<gene>
    <name evidence="1" type="ORF">M595_5043</name>
</gene>
<dbReference type="AlphaFoldDB" id="U7QAZ5"/>
<keyword evidence="2" id="KW-1185">Reference proteome</keyword>
<accession>U7QAZ5</accession>
<name>U7QAZ5_9CYAN</name>
<evidence type="ECO:0000313" key="2">
    <source>
        <dbReference type="Proteomes" id="UP000017127"/>
    </source>
</evidence>
<proteinExistence type="predicted"/>
<comment type="caution">
    <text evidence="1">The sequence shown here is derived from an EMBL/GenBank/DDBJ whole genome shotgun (WGS) entry which is preliminary data.</text>
</comment>
<dbReference type="Proteomes" id="UP000017127">
    <property type="component" value="Unassembled WGS sequence"/>
</dbReference>
<reference evidence="1 2" key="1">
    <citation type="journal article" date="2013" name="Front. Microbiol.">
        <title>Comparative genomic analyses of the cyanobacterium, Lyngbya aestuarii BL J, a powerful hydrogen producer.</title>
        <authorList>
            <person name="Kothari A."/>
            <person name="Vaughn M."/>
            <person name="Garcia-Pichel F."/>
        </authorList>
    </citation>
    <scope>NUCLEOTIDE SEQUENCE [LARGE SCALE GENOMIC DNA]</scope>
    <source>
        <strain evidence="1 2">BL J</strain>
    </source>
</reference>
<organism evidence="1 2">
    <name type="scientific">Lyngbya aestuarii BL J</name>
    <dbReference type="NCBI Taxonomy" id="1348334"/>
    <lineage>
        <taxon>Bacteria</taxon>
        <taxon>Bacillati</taxon>
        <taxon>Cyanobacteriota</taxon>
        <taxon>Cyanophyceae</taxon>
        <taxon>Oscillatoriophycideae</taxon>
        <taxon>Oscillatoriales</taxon>
        <taxon>Microcoleaceae</taxon>
        <taxon>Lyngbya</taxon>
    </lineage>
</organism>
<dbReference type="EMBL" id="AUZM01000071">
    <property type="protein sequence ID" value="ERT05019.1"/>
    <property type="molecule type" value="Genomic_DNA"/>
</dbReference>
<protein>
    <submittedName>
        <fullName evidence="1">Uncharacterized protein</fullName>
    </submittedName>
</protein>
<sequence length="52" mass="6113">MNEQLTSPYNIIIEVKFQFDPVSAGSIINFRISTINLWTTRFHFFPSLYTTL</sequence>